<protein>
    <submittedName>
        <fullName evidence="6">Integrase</fullName>
    </submittedName>
</protein>
<dbReference type="InterPro" id="IPR050808">
    <property type="entry name" value="Phage_Integrase"/>
</dbReference>
<dbReference type="EMBL" id="CP009617">
    <property type="protein sequence ID" value="AIW17771.1"/>
    <property type="molecule type" value="Genomic_DNA"/>
</dbReference>
<reference evidence="6 7" key="1">
    <citation type="submission" date="2014-10" db="EMBL/GenBank/DDBJ databases">
        <title>The Complete Genome Sequence for the Shellfish Pathogen Vibrio coralliilyticus RE98 Isolated from a Shellfish Hatchery.</title>
        <authorList>
            <person name="Richards G.P."/>
            <person name="Bono J.L."/>
            <person name="Watson M.A."/>
            <person name="Needleman D.S."/>
        </authorList>
    </citation>
    <scope>NUCLEOTIDE SEQUENCE [LARGE SCALE GENOMIC DNA]</scope>
    <source>
        <strain evidence="6 7">RE98</strain>
    </source>
</reference>
<evidence type="ECO:0000256" key="1">
    <source>
        <dbReference type="ARBA" id="ARBA00008857"/>
    </source>
</evidence>
<dbReference type="Pfam" id="PF13356">
    <property type="entry name" value="Arm-DNA-bind_3"/>
    <property type="match status" value="1"/>
</dbReference>
<comment type="similarity">
    <text evidence="1">Belongs to the 'phage' integrase family.</text>
</comment>
<sequence length="414" mass="47487">MARKVIPLTNTQVKQTKPKEREYSLNDGDGLSLRVRPSGSKSWFFTYLVPVTKKRFKISFGSYPEVSLAQARKKRDEARALVADGIDPKVYKLTTETQELEAIENTFAKQSERWLELKKKNTLESTYFKRKQMLTKYLSNKLDPLPLTDIKPMLVKGILDPIAREGKIETVKRLCIILNEIMRLGVASGAIEFNPISDITKLYPNKKVVHNPALAPEELPELVKAIQSSNTKIVTRCLIMWQLHTMVRPGEAARARWSEVDLENRVWVIPSDTMKMKKEHLVPLTDQMVEILEEIRPISGHREFIFPADRKPKDHSNSQTANMALKRMGFEGRTTAHGLRSLASTTLNVEGFNSDLIEAALAHEEENKIRRAYNRTDYFEPRRPMMNWWSERIERAAQGEKLEVGFKGLRIVSG</sequence>
<dbReference type="PROSITE" id="PS51898">
    <property type="entry name" value="TYR_RECOMBINASE"/>
    <property type="match status" value="1"/>
</dbReference>
<dbReference type="Pfam" id="PF22022">
    <property type="entry name" value="Phage_int_M"/>
    <property type="match status" value="1"/>
</dbReference>
<proteinExistence type="inferred from homology"/>
<dbReference type="Proteomes" id="UP000030081">
    <property type="component" value="Chromosome 1"/>
</dbReference>
<dbReference type="GO" id="GO:0006310">
    <property type="term" value="P:DNA recombination"/>
    <property type="evidence" value="ECO:0007669"/>
    <property type="project" value="UniProtKB-KW"/>
</dbReference>
<keyword evidence="7" id="KW-1185">Reference proteome</keyword>
<evidence type="ECO:0000256" key="2">
    <source>
        <dbReference type="ARBA" id="ARBA00022908"/>
    </source>
</evidence>
<keyword evidence="2" id="KW-0229">DNA integration</keyword>
<dbReference type="InterPro" id="IPR053876">
    <property type="entry name" value="Phage_int_M"/>
</dbReference>
<dbReference type="RefSeq" id="WP_043006759.1">
    <property type="nucleotide sequence ID" value="NZ_CP009617.1"/>
</dbReference>
<gene>
    <name evidence="6" type="ORF">IX92_01390</name>
</gene>
<dbReference type="InterPro" id="IPR002104">
    <property type="entry name" value="Integrase_catalytic"/>
</dbReference>
<dbReference type="AlphaFoldDB" id="A0AAN0SB55"/>
<keyword evidence="4" id="KW-0233">DNA recombination</keyword>
<dbReference type="KEGG" id="vcy:IX92_01390"/>
<dbReference type="Gene3D" id="1.10.150.130">
    <property type="match status" value="1"/>
</dbReference>
<evidence type="ECO:0000313" key="6">
    <source>
        <dbReference type="EMBL" id="AIW17771.1"/>
    </source>
</evidence>
<evidence type="ECO:0000256" key="3">
    <source>
        <dbReference type="ARBA" id="ARBA00023125"/>
    </source>
</evidence>
<feature type="domain" description="Tyr recombinase" evidence="5">
    <location>
        <begin position="209"/>
        <end position="386"/>
    </location>
</feature>
<dbReference type="SUPFAM" id="SSF56349">
    <property type="entry name" value="DNA breaking-rejoining enzymes"/>
    <property type="match status" value="1"/>
</dbReference>
<dbReference type="InterPro" id="IPR011010">
    <property type="entry name" value="DNA_brk_join_enz"/>
</dbReference>
<dbReference type="Gene3D" id="3.30.160.390">
    <property type="entry name" value="Integrase, DNA-binding domain"/>
    <property type="match status" value="1"/>
</dbReference>
<dbReference type="InterPro" id="IPR025166">
    <property type="entry name" value="Integrase_DNA_bind_dom"/>
</dbReference>
<dbReference type="Gene3D" id="1.10.443.10">
    <property type="entry name" value="Intergrase catalytic core"/>
    <property type="match status" value="1"/>
</dbReference>
<organism evidence="6 7">
    <name type="scientific">Vibrio coralliilyticus</name>
    <dbReference type="NCBI Taxonomy" id="190893"/>
    <lineage>
        <taxon>Bacteria</taxon>
        <taxon>Pseudomonadati</taxon>
        <taxon>Pseudomonadota</taxon>
        <taxon>Gammaproteobacteria</taxon>
        <taxon>Vibrionales</taxon>
        <taxon>Vibrionaceae</taxon>
        <taxon>Vibrio</taxon>
    </lineage>
</organism>
<dbReference type="Pfam" id="PF00589">
    <property type="entry name" value="Phage_integrase"/>
    <property type="match status" value="1"/>
</dbReference>
<keyword evidence="3" id="KW-0238">DNA-binding</keyword>
<evidence type="ECO:0000259" key="5">
    <source>
        <dbReference type="PROSITE" id="PS51898"/>
    </source>
</evidence>
<dbReference type="InterPro" id="IPR010998">
    <property type="entry name" value="Integrase_recombinase_N"/>
</dbReference>
<dbReference type="GO" id="GO:0015074">
    <property type="term" value="P:DNA integration"/>
    <property type="evidence" value="ECO:0007669"/>
    <property type="project" value="UniProtKB-KW"/>
</dbReference>
<dbReference type="GO" id="GO:0003677">
    <property type="term" value="F:DNA binding"/>
    <property type="evidence" value="ECO:0007669"/>
    <property type="project" value="UniProtKB-KW"/>
</dbReference>
<dbReference type="PANTHER" id="PTHR30629">
    <property type="entry name" value="PROPHAGE INTEGRASE"/>
    <property type="match status" value="1"/>
</dbReference>
<dbReference type="InterPro" id="IPR013762">
    <property type="entry name" value="Integrase-like_cat_sf"/>
</dbReference>
<dbReference type="PANTHER" id="PTHR30629:SF6">
    <property type="entry name" value="PROPHAGE INTEGRASE INTA-RELATED"/>
    <property type="match status" value="1"/>
</dbReference>
<evidence type="ECO:0000256" key="4">
    <source>
        <dbReference type="ARBA" id="ARBA00023172"/>
    </source>
</evidence>
<dbReference type="CDD" id="cd00801">
    <property type="entry name" value="INT_P4_C"/>
    <property type="match status" value="1"/>
</dbReference>
<evidence type="ECO:0000313" key="7">
    <source>
        <dbReference type="Proteomes" id="UP000030081"/>
    </source>
</evidence>
<name>A0AAN0SB55_9VIBR</name>
<dbReference type="InterPro" id="IPR038488">
    <property type="entry name" value="Integrase_DNA-bd_sf"/>
</dbReference>
<accession>A0AAN0SB55</accession>